<name>A0A0M4DL85_9BACT</name>
<feature type="signal peptide" evidence="1">
    <location>
        <begin position="1"/>
        <end position="28"/>
    </location>
</feature>
<keyword evidence="3" id="KW-1185">Reference proteome</keyword>
<gene>
    <name evidence="2" type="ORF">DSOUD_3428</name>
</gene>
<evidence type="ECO:0008006" key="4">
    <source>
        <dbReference type="Google" id="ProtNLM"/>
    </source>
</evidence>
<dbReference type="Proteomes" id="UP000057158">
    <property type="component" value="Chromosome"/>
</dbReference>
<dbReference type="KEGG" id="des:DSOUD_3428"/>
<organism evidence="2 3">
    <name type="scientific">Desulfuromonas soudanensis</name>
    <dbReference type="NCBI Taxonomy" id="1603606"/>
    <lineage>
        <taxon>Bacteria</taxon>
        <taxon>Pseudomonadati</taxon>
        <taxon>Thermodesulfobacteriota</taxon>
        <taxon>Desulfuromonadia</taxon>
        <taxon>Desulfuromonadales</taxon>
        <taxon>Desulfuromonadaceae</taxon>
        <taxon>Desulfuromonas</taxon>
    </lineage>
</organism>
<evidence type="ECO:0000256" key="1">
    <source>
        <dbReference type="SAM" id="SignalP"/>
    </source>
</evidence>
<evidence type="ECO:0000313" key="2">
    <source>
        <dbReference type="EMBL" id="ALC18145.1"/>
    </source>
</evidence>
<dbReference type="AlphaFoldDB" id="A0A0M4DL85"/>
<dbReference type="STRING" id="1603606.DSOUD_3428"/>
<accession>A0A0M4DL85</accession>
<dbReference type="OrthoDB" id="5402051at2"/>
<dbReference type="EMBL" id="CP010802">
    <property type="protein sequence ID" value="ALC18145.1"/>
    <property type="molecule type" value="Genomic_DNA"/>
</dbReference>
<proteinExistence type="predicted"/>
<feature type="chain" id="PRO_5005792369" description="Lipoprotein" evidence="1">
    <location>
        <begin position="29"/>
        <end position="142"/>
    </location>
</feature>
<keyword evidence="1" id="KW-0732">Signal</keyword>
<evidence type="ECO:0000313" key="3">
    <source>
        <dbReference type="Proteomes" id="UP000057158"/>
    </source>
</evidence>
<reference evidence="2 3" key="1">
    <citation type="submission" date="2015-07" db="EMBL/GenBank/DDBJ databases">
        <title>Isolation and Genomic Characterization of a Novel Halophilic Metal-Reducing Deltaproteobacterium from the Deep Subsurface.</title>
        <authorList>
            <person name="Badalamenti J.P."/>
            <person name="Summers Z.M."/>
            <person name="Gralnick J.A."/>
            <person name="Bond D.R."/>
        </authorList>
    </citation>
    <scope>NUCLEOTIDE SEQUENCE [LARGE SCALE GENOMIC DNA]</scope>
    <source>
        <strain evidence="2 3">WTL</strain>
    </source>
</reference>
<dbReference type="RefSeq" id="WP_053552090.1">
    <property type="nucleotide sequence ID" value="NZ_CP010802.1"/>
</dbReference>
<sequence length="142" mass="16782">MLQKFFRRTPRLAPLFALFFLCSCGVMARSEADLTRESRDFSQRLRWGDFQGAARHLADPYRDDFLALFQGISDLQIVDVRVEKIDQPLSELEGEVEMVLEYYQLPSIRVKEFRFRQLWRYEGGTRYHAGLWQVVSPFPPFP</sequence>
<dbReference type="PROSITE" id="PS51257">
    <property type="entry name" value="PROKAR_LIPOPROTEIN"/>
    <property type="match status" value="1"/>
</dbReference>
<protein>
    <recommendedName>
        <fullName evidence="4">Lipoprotein</fullName>
    </recommendedName>
</protein>
<dbReference type="PATRIC" id="fig|1603606.3.peg.3689"/>